<accession>W9S505</accession>
<name>W9S505_9ROSA</name>
<keyword evidence="2" id="KW-0808">Transferase</keyword>
<dbReference type="STRING" id="981085.W9S505"/>
<dbReference type="AlphaFoldDB" id="W9S505"/>
<proteinExistence type="inferred from homology"/>
<dbReference type="SUPFAM" id="SSF53756">
    <property type="entry name" value="UDP-Glycosyltransferase/glycogen phosphorylase"/>
    <property type="match status" value="1"/>
</dbReference>
<evidence type="ECO:0000313" key="3">
    <source>
        <dbReference type="Proteomes" id="UP000030645"/>
    </source>
</evidence>
<dbReference type="eggNOG" id="KOG1192">
    <property type="taxonomic scope" value="Eukaryota"/>
</dbReference>
<dbReference type="GO" id="GO:0080043">
    <property type="term" value="F:quercetin 3-O-glucosyltransferase activity"/>
    <property type="evidence" value="ECO:0007669"/>
    <property type="project" value="TreeGrafter"/>
</dbReference>
<dbReference type="EMBL" id="KE345789">
    <property type="protein sequence ID" value="EXC16173.1"/>
    <property type="molecule type" value="Genomic_DNA"/>
</dbReference>
<organism evidence="2 3">
    <name type="scientific">Morus notabilis</name>
    <dbReference type="NCBI Taxonomy" id="981085"/>
    <lineage>
        <taxon>Eukaryota</taxon>
        <taxon>Viridiplantae</taxon>
        <taxon>Streptophyta</taxon>
        <taxon>Embryophyta</taxon>
        <taxon>Tracheophyta</taxon>
        <taxon>Spermatophyta</taxon>
        <taxon>Magnoliopsida</taxon>
        <taxon>eudicotyledons</taxon>
        <taxon>Gunneridae</taxon>
        <taxon>Pentapetalae</taxon>
        <taxon>rosids</taxon>
        <taxon>fabids</taxon>
        <taxon>Rosales</taxon>
        <taxon>Moraceae</taxon>
        <taxon>Moreae</taxon>
        <taxon>Morus</taxon>
    </lineage>
</organism>
<dbReference type="Gene3D" id="3.40.50.2000">
    <property type="entry name" value="Glycogen Phosphorylase B"/>
    <property type="match status" value="1"/>
</dbReference>
<evidence type="ECO:0000256" key="1">
    <source>
        <dbReference type="ARBA" id="ARBA00009995"/>
    </source>
</evidence>
<gene>
    <name evidence="2" type="ORF">L484_024341</name>
</gene>
<dbReference type="PANTHER" id="PTHR11926:SF774">
    <property type="entry name" value="UDP-GLYCOSYLTRANSFERASE 85A1-RELATED"/>
    <property type="match status" value="1"/>
</dbReference>
<sequence length="160" mass="18010">MEIEDIPTPPKPHAIIIAFGLQGHVIPAVHLAIKLASKGLTITFVNTEVIHHEITKSKRHEVGSDDHQNDIFAGARNSGLDIRYRTVCNGFPIEFNRPANLEKFHEGYLNNLPNYMDELVGDILRDVTSVSCLIVDTFYTWTSQIAKKYNLAPFISLLRV</sequence>
<dbReference type="PANTHER" id="PTHR11926">
    <property type="entry name" value="GLUCOSYL/GLUCURONOSYL TRANSFERASES"/>
    <property type="match status" value="1"/>
</dbReference>
<comment type="similarity">
    <text evidence="1">Belongs to the UDP-glycosyltransferase family.</text>
</comment>
<reference evidence="3" key="1">
    <citation type="submission" date="2013-01" db="EMBL/GenBank/DDBJ databases">
        <title>Draft Genome Sequence of a Mulberry Tree, Morus notabilis C.K. Schneid.</title>
        <authorList>
            <person name="He N."/>
            <person name="Zhao S."/>
        </authorList>
    </citation>
    <scope>NUCLEOTIDE SEQUENCE</scope>
</reference>
<protein>
    <submittedName>
        <fullName evidence="2">UDP-glycosyltransferase 86A1</fullName>
    </submittedName>
</protein>
<dbReference type="GO" id="GO:0080044">
    <property type="term" value="F:quercetin 7-O-glucosyltransferase activity"/>
    <property type="evidence" value="ECO:0007669"/>
    <property type="project" value="TreeGrafter"/>
</dbReference>
<evidence type="ECO:0000313" key="2">
    <source>
        <dbReference type="EMBL" id="EXC16173.1"/>
    </source>
</evidence>
<keyword evidence="3" id="KW-1185">Reference proteome</keyword>
<dbReference type="Proteomes" id="UP000030645">
    <property type="component" value="Unassembled WGS sequence"/>
</dbReference>